<protein>
    <submittedName>
        <fullName evidence="3">M24 family metallopeptidase</fullName>
    </submittedName>
</protein>
<proteinExistence type="predicted"/>
<dbReference type="PANTHER" id="PTHR46112:SF2">
    <property type="entry name" value="XAA-PRO AMINOPEPTIDASE P-RELATED"/>
    <property type="match status" value="1"/>
</dbReference>
<dbReference type="InterPro" id="IPR050659">
    <property type="entry name" value="Peptidase_M24B"/>
</dbReference>
<dbReference type="EMBL" id="SRMF01000003">
    <property type="protein sequence ID" value="TGG93465.1"/>
    <property type="molecule type" value="Genomic_DNA"/>
</dbReference>
<evidence type="ECO:0000313" key="3">
    <source>
        <dbReference type="EMBL" id="TGG93465.1"/>
    </source>
</evidence>
<organism evidence="3 4">
    <name type="scientific">Natronospirillum operosum</name>
    <dbReference type="NCBI Taxonomy" id="2759953"/>
    <lineage>
        <taxon>Bacteria</taxon>
        <taxon>Pseudomonadati</taxon>
        <taxon>Pseudomonadota</taxon>
        <taxon>Gammaproteobacteria</taxon>
        <taxon>Oceanospirillales</taxon>
        <taxon>Natronospirillaceae</taxon>
        <taxon>Natronospirillum</taxon>
    </lineage>
</organism>
<reference evidence="3 4" key="1">
    <citation type="submission" date="2019-04" db="EMBL/GenBank/DDBJ databases">
        <title>Natronospirillum operosus gen. nov., sp. nov., a haloalkaliphilic satellite isolated from decaying biomass of laboratory culture of cyanobacterium Geitlerinema sp. and proposal of Natronospirillaceae fam. nov. and Saccharospirillaceae fam. nov.</title>
        <authorList>
            <person name="Kevbrin V."/>
            <person name="Boltyanskaya Y."/>
            <person name="Koziaeva V."/>
            <person name="Grouzdev D.S."/>
            <person name="Park M."/>
            <person name="Cho J."/>
        </authorList>
    </citation>
    <scope>NUCLEOTIDE SEQUENCE [LARGE SCALE GENOMIC DNA]</scope>
    <source>
        <strain evidence="3 4">G-116</strain>
    </source>
</reference>
<sequence>MKAKLAFTKKEYVQRVRKVRREMRTRKVDILIVTDPGNMNWLTGYDGWSFYVHQGVILHVDQEEPIWFGRRMDESAALLRCFMSRENLCSYPEEYVQNLEKHPMSWLAEHIFIEKGWAGATIATEMDNYYYTADAHRSLRLMLPEARFVDSHNLVNWCRAVKSPKEIEFMRIAGRITSKIHQRILDVARVGIPKSFVVSQIYETAIAGVDGYSGDYPSIVPLLPSGKEASASHITWDERPFRANEGTFFEVSGCYKRYHAPMSRTLYMGKPSQRFLNAEKALLEAIDAGLAQAKPGNRTCDIANALDGTMAKYGINRQGARCGYPVGVSYPPDWGERTSSLRASDETELRPGMTFHFMPGIWQDDWGIEITESILITETGVELLCDFPRKLFVK</sequence>
<keyword evidence="4" id="KW-1185">Reference proteome</keyword>
<comment type="caution">
    <text evidence="3">The sequence shown here is derived from an EMBL/GenBank/DDBJ whole genome shotgun (WGS) entry which is preliminary data.</text>
</comment>
<dbReference type="SUPFAM" id="SSF55920">
    <property type="entry name" value="Creatinase/aminopeptidase"/>
    <property type="match status" value="1"/>
</dbReference>
<dbReference type="CDD" id="cd01066">
    <property type="entry name" value="APP_MetAP"/>
    <property type="match status" value="1"/>
</dbReference>
<dbReference type="Gene3D" id="3.40.350.10">
    <property type="entry name" value="Creatinase/prolidase N-terminal domain"/>
    <property type="match status" value="1"/>
</dbReference>
<dbReference type="InterPro" id="IPR029149">
    <property type="entry name" value="Creatin/AminoP/Spt16_N"/>
</dbReference>
<dbReference type="Gene3D" id="3.90.230.10">
    <property type="entry name" value="Creatinase/methionine aminopeptidase superfamily"/>
    <property type="match status" value="1"/>
</dbReference>
<dbReference type="AlphaFoldDB" id="A0A4Z0WAS3"/>
<dbReference type="InterPro" id="IPR036005">
    <property type="entry name" value="Creatinase/aminopeptidase-like"/>
</dbReference>
<dbReference type="Pfam" id="PF00557">
    <property type="entry name" value="Peptidase_M24"/>
    <property type="match status" value="1"/>
</dbReference>
<dbReference type="Proteomes" id="UP000297475">
    <property type="component" value="Unassembled WGS sequence"/>
</dbReference>
<feature type="domain" description="Creatinase N-terminal" evidence="2">
    <location>
        <begin position="15"/>
        <end position="161"/>
    </location>
</feature>
<dbReference type="SUPFAM" id="SSF53092">
    <property type="entry name" value="Creatinase/prolidase N-terminal domain"/>
    <property type="match status" value="1"/>
</dbReference>
<dbReference type="PANTHER" id="PTHR46112">
    <property type="entry name" value="AMINOPEPTIDASE"/>
    <property type="match status" value="1"/>
</dbReference>
<accession>A0A4Z0WAS3</accession>
<evidence type="ECO:0000313" key="4">
    <source>
        <dbReference type="Proteomes" id="UP000297475"/>
    </source>
</evidence>
<name>A0A4Z0WAS3_9GAMM</name>
<gene>
    <name evidence="3" type="ORF">E4656_10480</name>
</gene>
<dbReference type="Pfam" id="PF01321">
    <property type="entry name" value="Creatinase_N"/>
    <property type="match status" value="1"/>
</dbReference>
<feature type="domain" description="Peptidase M24" evidence="1">
    <location>
        <begin position="169"/>
        <end position="378"/>
    </location>
</feature>
<evidence type="ECO:0000259" key="1">
    <source>
        <dbReference type="Pfam" id="PF00557"/>
    </source>
</evidence>
<dbReference type="RefSeq" id="WP_135483174.1">
    <property type="nucleotide sequence ID" value="NZ_SRMF01000003.1"/>
</dbReference>
<dbReference type="InterPro" id="IPR000587">
    <property type="entry name" value="Creatinase_N"/>
</dbReference>
<dbReference type="OrthoDB" id="9761809at2"/>
<evidence type="ECO:0000259" key="2">
    <source>
        <dbReference type="Pfam" id="PF01321"/>
    </source>
</evidence>
<dbReference type="InterPro" id="IPR000994">
    <property type="entry name" value="Pept_M24"/>
</dbReference>